<dbReference type="SUPFAM" id="SSF52279">
    <property type="entry name" value="Beta-D-glucan exohydrolase, C-terminal domain"/>
    <property type="match status" value="1"/>
</dbReference>
<dbReference type="Pfam" id="PF14310">
    <property type="entry name" value="Fn3-like"/>
    <property type="match status" value="1"/>
</dbReference>
<evidence type="ECO:0000256" key="2">
    <source>
        <dbReference type="ARBA" id="ARBA00022729"/>
    </source>
</evidence>
<dbReference type="Pfam" id="PF00933">
    <property type="entry name" value="Glyco_hydro_3"/>
    <property type="match status" value="1"/>
</dbReference>
<feature type="domain" description="Fibronectin type III-like" evidence="4">
    <location>
        <begin position="619"/>
        <end position="687"/>
    </location>
</feature>
<keyword evidence="3" id="KW-0378">Hydrolase</keyword>
<dbReference type="Gene3D" id="2.60.40.10">
    <property type="entry name" value="Immunoglobulins"/>
    <property type="match status" value="1"/>
</dbReference>
<dbReference type="STRING" id="1184151.AW736_09415"/>
<dbReference type="InterPro" id="IPR013783">
    <property type="entry name" value="Ig-like_fold"/>
</dbReference>
<keyword evidence="2" id="KW-0732">Signal</keyword>
<comment type="similarity">
    <text evidence="1">Belongs to the glycosyl hydrolase 3 family.</text>
</comment>
<protein>
    <recommendedName>
        <fullName evidence="4">Fibronectin type III-like domain-containing protein</fullName>
    </recommendedName>
</protein>
<dbReference type="EMBL" id="LRRQ01000074">
    <property type="protein sequence ID" value="OAM90203.1"/>
    <property type="molecule type" value="Genomic_DNA"/>
</dbReference>
<dbReference type="InterPro" id="IPR001764">
    <property type="entry name" value="Glyco_hydro_3_N"/>
</dbReference>
<dbReference type="Pfam" id="PF01915">
    <property type="entry name" value="Glyco_hydro_3_C"/>
    <property type="match status" value="1"/>
</dbReference>
<dbReference type="Gene3D" id="3.40.50.1700">
    <property type="entry name" value="Glycoside hydrolase family 3 C-terminal domain"/>
    <property type="match status" value="1"/>
</dbReference>
<dbReference type="AlphaFoldDB" id="A0A178IJY8"/>
<dbReference type="PANTHER" id="PTHR42721:SF3">
    <property type="entry name" value="BETA-D-XYLOSIDASE 5-RELATED"/>
    <property type="match status" value="1"/>
</dbReference>
<evidence type="ECO:0000313" key="5">
    <source>
        <dbReference type="EMBL" id="OAM90203.1"/>
    </source>
</evidence>
<dbReference type="GO" id="GO:0046556">
    <property type="term" value="F:alpha-L-arabinofuranosidase activity"/>
    <property type="evidence" value="ECO:0007669"/>
    <property type="project" value="TreeGrafter"/>
</dbReference>
<gene>
    <name evidence="5" type="ORF">AW736_09415</name>
</gene>
<dbReference type="Proteomes" id="UP000078486">
    <property type="component" value="Unassembled WGS sequence"/>
</dbReference>
<dbReference type="InterPro" id="IPR036881">
    <property type="entry name" value="Glyco_hydro_3_C_sf"/>
</dbReference>
<dbReference type="GO" id="GO:0009044">
    <property type="term" value="F:xylan 1,4-beta-xylosidase activity"/>
    <property type="evidence" value="ECO:0007669"/>
    <property type="project" value="InterPro"/>
</dbReference>
<accession>A0A178IJY8</accession>
<name>A0A178IJY8_9BACT</name>
<dbReference type="InterPro" id="IPR036962">
    <property type="entry name" value="Glyco_hydro_3_N_sf"/>
</dbReference>
<comment type="caution">
    <text evidence="5">The sequence shown here is derived from an EMBL/GenBank/DDBJ whole genome shotgun (WGS) entry which is preliminary data.</text>
</comment>
<organism evidence="5 6">
    <name type="scientific">Termitidicoccus mucosus</name>
    <dbReference type="NCBI Taxonomy" id="1184151"/>
    <lineage>
        <taxon>Bacteria</taxon>
        <taxon>Pseudomonadati</taxon>
        <taxon>Verrucomicrobiota</taxon>
        <taxon>Opitutia</taxon>
        <taxon>Opitutales</taxon>
        <taxon>Opitutaceae</taxon>
        <taxon>Termitidicoccus</taxon>
    </lineage>
</organism>
<proteinExistence type="inferred from homology"/>
<keyword evidence="6" id="KW-1185">Reference proteome</keyword>
<dbReference type="SMART" id="SM01217">
    <property type="entry name" value="Fn3_like"/>
    <property type="match status" value="1"/>
</dbReference>
<dbReference type="InterPro" id="IPR002772">
    <property type="entry name" value="Glyco_hydro_3_C"/>
</dbReference>
<evidence type="ECO:0000256" key="1">
    <source>
        <dbReference type="ARBA" id="ARBA00005336"/>
    </source>
</evidence>
<evidence type="ECO:0000313" key="6">
    <source>
        <dbReference type="Proteomes" id="UP000078486"/>
    </source>
</evidence>
<evidence type="ECO:0000259" key="4">
    <source>
        <dbReference type="SMART" id="SM01217"/>
    </source>
</evidence>
<dbReference type="Gene3D" id="3.20.20.300">
    <property type="entry name" value="Glycoside hydrolase, family 3, N-terminal domain"/>
    <property type="match status" value="1"/>
</dbReference>
<dbReference type="GO" id="GO:0045493">
    <property type="term" value="P:xylan catabolic process"/>
    <property type="evidence" value="ECO:0007669"/>
    <property type="project" value="InterPro"/>
</dbReference>
<dbReference type="PRINTS" id="PR00133">
    <property type="entry name" value="GLHYDRLASE3"/>
</dbReference>
<dbReference type="InterPro" id="IPR017853">
    <property type="entry name" value="GH"/>
</dbReference>
<dbReference type="PANTHER" id="PTHR42721">
    <property type="entry name" value="SUGAR HYDROLASE-RELATED"/>
    <property type="match status" value="1"/>
</dbReference>
<dbReference type="InterPro" id="IPR026891">
    <property type="entry name" value="Fn3-like"/>
</dbReference>
<sequence length="708" mass="77009">MVANGVLFRDTSLPLETRLDDLVSRLTLLEKINQLVHENNPIERLGIPGYNWWSEACHGVGRNGRATVFPQVIGLSATWNRELLFRIASATSDEARAKYAITSAAGQHGQYQGLCFWTPNVNIFRDPRWGRGQETFGEDPYLTGELGVEIVRGLQGDDPFYYKSAACAKHFAVHSGPEGERHSFDARPSQKDLRETYLPAFKKLVDAGVEAVMGSYNRVYGEPACGSHFLLEKTLRQEWGFKGHIVSDCGAIDDFHQHHAVTKDAAESAALALKNGCDLNCGCTYNDLIVAHQRGLITEADIDRSLRRLLAVKFRLGLFDNGETSNPFAATSAAIIDGEPHRALARKAAAESIILLKNANNTLPLRPDLPKILVVGPNAANTNALLGNYYGVSPRLVTFMEGILARVSDATRLKYRVGCPLIREAAPGVNYTFPAAESSEIVVAVMGYDPTLEGEEGDAVGSPVGGDRAHVELPENQRIFLRELRKHCKKLILVLTGGSAIAIPEEHEYCDAVLQVWYPGCEGGAALADILFGDASPSGKLPVTVPRATADLPAFNDYSMRGRTYRYATKEPLYPFGFGLGYTTISYEKLDVSVIKLHENEDVTVRATIRNTGSRPAFETVQCYLVPPAEPDTPLATLVAFEKIHIAPGSSAEVVFTIPAGSFRQIDASGEPVWRAGDYKLLVAPASPGPRAQALGAPAPLSLSIQLV</sequence>
<dbReference type="InterPro" id="IPR044993">
    <property type="entry name" value="BXL"/>
</dbReference>
<dbReference type="GO" id="GO:0031222">
    <property type="term" value="P:arabinan catabolic process"/>
    <property type="evidence" value="ECO:0007669"/>
    <property type="project" value="TreeGrafter"/>
</dbReference>
<evidence type="ECO:0000256" key="3">
    <source>
        <dbReference type="ARBA" id="ARBA00022801"/>
    </source>
</evidence>
<reference evidence="5 6" key="1">
    <citation type="submission" date="2016-01" db="EMBL/GenBank/DDBJ databases">
        <title>High potential of lignocellulose degradation of a new Verrucomicrobia species.</title>
        <authorList>
            <person name="Wang Y."/>
            <person name="Shi Y."/>
            <person name="Qiu Z."/>
            <person name="Liu S."/>
            <person name="Yang H."/>
        </authorList>
    </citation>
    <scope>NUCLEOTIDE SEQUENCE [LARGE SCALE GENOMIC DNA]</scope>
    <source>
        <strain evidence="5 6">TSB47</strain>
    </source>
</reference>
<dbReference type="SUPFAM" id="SSF51445">
    <property type="entry name" value="(Trans)glycosidases"/>
    <property type="match status" value="1"/>
</dbReference>